<evidence type="ECO:0000256" key="1">
    <source>
        <dbReference type="PROSITE-ProRule" id="PRU00284"/>
    </source>
</evidence>
<organism evidence="5 6">
    <name type="scientific">Roseofilum casamattae BLCC-M143</name>
    <dbReference type="NCBI Taxonomy" id="3022442"/>
    <lineage>
        <taxon>Bacteria</taxon>
        <taxon>Bacillati</taxon>
        <taxon>Cyanobacteriota</taxon>
        <taxon>Cyanophyceae</taxon>
        <taxon>Desertifilales</taxon>
        <taxon>Desertifilaceae</taxon>
        <taxon>Roseofilum</taxon>
        <taxon>Roseofilum casamattae</taxon>
    </lineage>
</organism>
<keyword evidence="2" id="KW-0175">Coiled coil</keyword>
<sequence length="427" mass="48354">MSRSAQLNVESCLLDLNLQDFQVSPTTLTQVVLNQFDQRPDLAGVIIANPQRFVGTISRRLFYEHLSESLSLEKLLKNPIQYFFNEMRIKGKPLQLSYLEKIGTAVSLALARDRQMVYEPIVVTFAEAAVPGICAYFLLDFQTLILAQSKILSDLNLDIEQKQMESQQNTLKLERQNQKVEAYARLLEDQLATIHERNQLLEFQQKELVRKNEEVAEFNHRFIEIGRILSQSGKRAFRATFSGVNVICSQTDKIVETGDLLEEELKTIDDTSKLIERVSQQVRHLAVQLAIIANQMSSEMRGFSSISSEISQLVTQTFEAGQQMKRVSNRFRQRIQDFTEYAQTGNQVATSLVDKIERAQTALGDLEVLVKFQANKSTPQLPPSLAQKKAKRMKEESTEAEVKESTNGDIPTLEAINHAPKSQSAEG</sequence>
<dbReference type="InterPro" id="IPR004089">
    <property type="entry name" value="MCPsignal_dom"/>
</dbReference>
<evidence type="ECO:0000313" key="6">
    <source>
        <dbReference type="Proteomes" id="UP001232992"/>
    </source>
</evidence>
<name>A0ABT7BTL1_9CYAN</name>
<feature type="region of interest" description="Disordered" evidence="3">
    <location>
        <begin position="379"/>
        <end position="427"/>
    </location>
</feature>
<accession>A0ABT7BTL1</accession>
<feature type="domain" description="Methyl-accepting transducer" evidence="4">
    <location>
        <begin position="230"/>
        <end position="403"/>
    </location>
</feature>
<evidence type="ECO:0000256" key="3">
    <source>
        <dbReference type="SAM" id="MobiDB-lite"/>
    </source>
</evidence>
<dbReference type="EMBL" id="JAQOSQ010000003">
    <property type="protein sequence ID" value="MDJ1182523.1"/>
    <property type="molecule type" value="Genomic_DNA"/>
</dbReference>
<dbReference type="PROSITE" id="PS50111">
    <property type="entry name" value="CHEMOTAXIS_TRANSDUC_2"/>
    <property type="match status" value="1"/>
</dbReference>
<gene>
    <name evidence="5" type="ORF">PMH09_04880</name>
</gene>
<dbReference type="Gene3D" id="1.10.287.950">
    <property type="entry name" value="Methyl-accepting chemotaxis protein"/>
    <property type="match status" value="1"/>
</dbReference>
<keyword evidence="1" id="KW-0807">Transducer</keyword>
<proteinExistence type="predicted"/>
<feature type="coiled-coil region" evidence="2">
    <location>
        <begin position="157"/>
        <end position="221"/>
    </location>
</feature>
<reference evidence="5 6" key="1">
    <citation type="submission" date="2023-01" db="EMBL/GenBank/DDBJ databases">
        <title>Novel diversity within Roseofilum (Cyanobacteria; Desertifilaceae) from marine benthic mats with descriptions of four novel species.</title>
        <authorList>
            <person name="Wang Y."/>
            <person name="Berthold D.E."/>
            <person name="Hu J."/>
            <person name="Lefler F.W."/>
            <person name="Laughinghouse H.D. IV."/>
        </authorList>
    </citation>
    <scope>NUCLEOTIDE SEQUENCE [LARGE SCALE GENOMIC DNA]</scope>
    <source>
        <strain evidence="5 6">BLCC-M143</strain>
    </source>
</reference>
<dbReference type="RefSeq" id="WP_283757175.1">
    <property type="nucleotide sequence ID" value="NZ_JAQOSQ010000003.1"/>
</dbReference>
<evidence type="ECO:0000256" key="2">
    <source>
        <dbReference type="SAM" id="Coils"/>
    </source>
</evidence>
<evidence type="ECO:0000259" key="4">
    <source>
        <dbReference type="PROSITE" id="PS50111"/>
    </source>
</evidence>
<feature type="compositionally biased region" description="Basic and acidic residues" evidence="3">
    <location>
        <begin position="393"/>
        <end position="406"/>
    </location>
</feature>
<dbReference type="SUPFAM" id="SSF58104">
    <property type="entry name" value="Methyl-accepting chemotaxis protein (MCP) signaling domain"/>
    <property type="match status" value="1"/>
</dbReference>
<keyword evidence="6" id="KW-1185">Reference proteome</keyword>
<dbReference type="Proteomes" id="UP001232992">
    <property type="component" value="Unassembled WGS sequence"/>
</dbReference>
<comment type="caution">
    <text evidence="5">The sequence shown here is derived from an EMBL/GenBank/DDBJ whole genome shotgun (WGS) entry which is preliminary data.</text>
</comment>
<evidence type="ECO:0000313" key="5">
    <source>
        <dbReference type="EMBL" id="MDJ1182523.1"/>
    </source>
</evidence>
<protein>
    <recommendedName>
        <fullName evidence="4">Methyl-accepting transducer domain-containing protein</fullName>
    </recommendedName>
</protein>